<accession>G7W247</accession>
<name>G7W247_PAETH</name>
<gene>
    <name evidence="1" type="ordered locus">HPL003_12360</name>
</gene>
<protein>
    <submittedName>
        <fullName evidence="1">Uncharacterized protein</fullName>
    </submittedName>
</protein>
<sequence>MVNTLRQEGESVNKNEYIIHPPVITAAYTIGHIKPKKADRMFAKFAKPAALFPCFRVSLNH</sequence>
<dbReference type="HOGENOM" id="CLU_2918400_0_0_9"/>
<dbReference type="Proteomes" id="UP000005876">
    <property type="component" value="Chromosome"/>
</dbReference>
<evidence type="ECO:0000313" key="2">
    <source>
        <dbReference type="Proteomes" id="UP000005876"/>
    </source>
</evidence>
<evidence type="ECO:0000313" key="1">
    <source>
        <dbReference type="EMBL" id="AET59227.1"/>
    </source>
</evidence>
<reference evidence="2" key="1">
    <citation type="submission" date="2011-11" db="EMBL/GenBank/DDBJ databases">
        <title>Complete sequence of Paenibacillus terrae HPL-003.</title>
        <authorList>
            <person name="Shin S.H."/>
            <person name="Kim S."/>
            <person name="Kim J.Y."/>
        </authorList>
    </citation>
    <scope>NUCLEOTIDE SEQUENCE [LARGE SCALE GENOMIC DNA]</scope>
    <source>
        <strain evidence="2">HPL-003</strain>
    </source>
</reference>
<organism evidence="1 2">
    <name type="scientific">Paenibacillus terrae (strain HPL-003)</name>
    <dbReference type="NCBI Taxonomy" id="985665"/>
    <lineage>
        <taxon>Bacteria</taxon>
        <taxon>Bacillati</taxon>
        <taxon>Bacillota</taxon>
        <taxon>Bacilli</taxon>
        <taxon>Bacillales</taxon>
        <taxon>Paenibacillaceae</taxon>
        <taxon>Paenibacillus</taxon>
    </lineage>
</organism>
<reference key="2">
    <citation type="submission" date="2011-11" db="EMBL/GenBank/DDBJ databases">
        <authorList>
            <person name="Shin S.H."/>
            <person name="Kim S."/>
            <person name="Kim J.Y."/>
        </authorList>
    </citation>
    <scope>NUCLEOTIDE SEQUENCE</scope>
    <source>
        <strain>HPL-003</strain>
    </source>
</reference>
<proteinExistence type="predicted"/>
<dbReference type="EMBL" id="CP003107">
    <property type="protein sequence ID" value="AET59227.1"/>
    <property type="molecule type" value="Genomic_DNA"/>
</dbReference>
<dbReference type="STRING" id="985665.HPL003_12360"/>
<dbReference type="AlphaFoldDB" id="G7W247"/>
<reference evidence="1 2" key="3">
    <citation type="journal article" date="2012" name="J. Bacteriol.">
        <title>Genome Sequence of Paenibacillus terrae HPL-003, a Xylanase-Producing Bacterium Isolated from Soil Found in Forest Residue.</title>
        <authorList>
            <person name="Shin S.H."/>
            <person name="Kim S."/>
            <person name="Kim J.Y."/>
            <person name="Song H.Y."/>
            <person name="Cho S.J."/>
            <person name="Kim D.R."/>
            <person name="Lee K.I."/>
            <person name="Lim H.K."/>
            <person name="Park N.J."/>
            <person name="Hwang I.T."/>
            <person name="Yang K.S."/>
        </authorList>
    </citation>
    <scope>NUCLEOTIDE SEQUENCE [LARGE SCALE GENOMIC DNA]</scope>
    <source>
        <strain evidence="1 2">HPL-003</strain>
    </source>
</reference>
<dbReference type="KEGG" id="pta:HPL003_12360"/>